<dbReference type="PANTHER" id="PTHR43180:SF66">
    <property type="entry name" value="SHORT-CHAIN DEHYDROGENASE_REDUCTASE FAMILY PROTEIN"/>
    <property type="match status" value="1"/>
</dbReference>
<protein>
    <submittedName>
        <fullName evidence="5">SDR family oxidoreductase</fullName>
    </submittedName>
</protein>
<gene>
    <name evidence="5" type="ORF">M4486_02230</name>
</gene>
<evidence type="ECO:0000256" key="1">
    <source>
        <dbReference type="ARBA" id="ARBA00006484"/>
    </source>
</evidence>
<name>A0ABY4N9X5_9MICO</name>
<dbReference type="Proteomes" id="UP001055868">
    <property type="component" value="Chromosome"/>
</dbReference>
<feature type="domain" description="Ketoreductase" evidence="4">
    <location>
        <begin position="25"/>
        <end position="216"/>
    </location>
</feature>
<reference evidence="5" key="1">
    <citation type="submission" date="2022-05" db="EMBL/GenBank/DDBJ databases">
        <title>Genomic analysis of Brachybacterium sp. CBA3104.</title>
        <authorList>
            <person name="Roh S.W."/>
            <person name="Kim Y.B."/>
            <person name="Kim Y."/>
        </authorList>
    </citation>
    <scope>NUCLEOTIDE SEQUENCE</scope>
    <source>
        <strain evidence="5">CBA3104</strain>
    </source>
</reference>
<dbReference type="CDD" id="cd05233">
    <property type="entry name" value="SDR_c"/>
    <property type="match status" value="1"/>
</dbReference>
<feature type="region of interest" description="Disordered" evidence="3">
    <location>
        <begin position="1"/>
        <end position="22"/>
    </location>
</feature>
<dbReference type="InterPro" id="IPR036291">
    <property type="entry name" value="NAD(P)-bd_dom_sf"/>
</dbReference>
<dbReference type="PANTHER" id="PTHR43180">
    <property type="entry name" value="3-OXOACYL-(ACYL-CARRIER-PROTEIN) REDUCTASE (AFU_ORTHOLOGUE AFUA_6G11210)"/>
    <property type="match status" value="1"/>
</dbReference>
<dbReference type="Gene3D" id="3.40.50.720">
    <property type="entry name" value="NAD(P)-binding Rossmann-like Domain"/>
    <property type="match status" value="1"/>
</dbReference>
<evidence type="ECO:0000256" key="3">
    <source>
        <dbReference type="SAM" id="MobiDB-lite"/>
    </source>
</evidence>
<comment type="similarity">
    <text evidence="1">Belongs to the short-chain dehydrogenases/reductases (SDR) family.</text>
</comment>
<dbReference type="InterPro" id="IPR002347">
    <property type="entry name" value="SDR_fam"/>
</dbReference>
<evidence type="ECO:0000259" key="4">
    <source>
        <dbReference type="SMART" id="SM00822"/>
    </source>
</evidence>
<evidence type="ECO:0000313" key="6">
    <source>
        <dbReference type="Proteomes" id="UP001055868"/>
    </source>
</evidence>
<proteinExistence type="inferred from homology"/>
<dbReference type="SUPFAM" id="SSF51735">
    <property type="entry name" value="NAD(P)-binding Rossmann-fold domains"/>
    <property type="match status" value="1"/>
</dbReference>
<dbReference type="PRINTS" id="PR00081">
    <property type="entry name" value="GDHRDH"/>
</dbReference>
<dbReference type="SMART" id="SM00822">
    <property type="entry name" value="PKS_KR"/>
    <property type="match status" value="1"/>
</dbReference>
<keyword evidence="2" id="KW-0560">Oxidoreductase</keyword>
<dbReference type="Pfam" id="PF13561">
    <property type="entry name" value="adh_short_C2"/>
    <property type="match status" value="1"/>
</dbReference>
<dbReference type="InterPro" id="IPR020904">
    <property type="entry name" value="Sc_DH/Rdtase_CS"/>
</dbReference>
<keyword evidence="6" id="KW-1185">Reference proteome</keyword>
<sequence>MTSPPPDAHSPEHVPTGGGGRVAGRTAFITGAAGGIGSATALRLIEEGARVIAVDLDSQQETLRRLRDGLSDPDALLPLAADVTDRDSLADAADRGVRALGPLDIVFANAGVLRPEGPVEDIDQATWDGVVSINLTGVFHTAQATFPHLKRNPRGSSVILASSTAGVRGGANSSAYTATKTALVGLAETWAHELGPYRGRVNTTHPTAVGTDLVLNRQNLRRYRPDIPDPRPEDVIEAFSRGKLLDTPWIDPIDVAHAVLFLASDEARFITGAHLTIDAGSTIRWG</sequence>
<evidence type="ECO:0000256" key="2">
    <source>
        <dbReference type="ARBA" id="ARBA00023002"/>
    </source>
</evidence>
<dbReference type="RefSeq" id="WP_249479351.1">
    <property type="nucleotide sequence ID" value="NZ_CP097218.1"/>
</dbReference>
<dbReference type="EMBL" id="CP097218">
    <property type="protein sequence ID" value="UQN30185.1"/>
    <property type="molecule type" value="Genomic_DNA"/>
</dbReference>
<organism evidence="5 6">
    <name type="scientific">Brachybacterium kimchii</name>
    <dbReference type="NCBI Taxonomy" id="2942909"/>
    <lineage>
        <taxon>Bacteria</taxon>
        <taxon>Bacillati</taxon>
        <taxon>Actinomycetota</taxon>
        <taxon>Actinomycetes</taxon>
        <taxon>Micrococcales</taxon>
        <taxon>Dermabacteraceae</taxon>
        <taxon>Brachybacterium</taxon>
    </lineage>
</organism>
<evidence type="ECO:0000313" key="5">
    <source>
        <dbReference type="EMBL" id="UQN30185.1"/>
    </source>
</evidence>
<dbReference type="PROSITE" id="PS00061">
    <property type="entry name" value="ADH_SHORT"/>
    <property type="match status" value="1"/>
</dbReference>
<dbReference type="InterPro" id="IPR057326">
    <property type="entry name" value="KR_dom"/>
</dbReference>
<accession>A0ABY4N9X5</accession>